<dbReference type="CDD" id="cd09731">
    <property type="entry name" value="Cse2_I-E"/>
    <property type="match status" value="1"/>
</dbReference>
<dbReference type="EMBL" id="CP146203">
    <property type="protein sequence ID" value="XBH21558.1"/>
    <property type="molecule type" value="Genomic_DNA"/>
</dbReference>
<sequence length="205" mass="22999">MTSTTSADRAIRHESGFGRALRGKLHQFWEGRESSSTKASLARLRRTVTSPLEECTEIWDVVLPDLPNSMGKFGDAPTFEERAAHLCLALYATHQQSKSASQHVAGNRWGQSVNALAQQVPTTQTRFATLLAVGEFAELSNHLMSLVTQMRAKDIPTDYVALGQDLLEFQVPSRRSAVLLRWSRQFYNPPRKDNRTEQILNETGE</sequence>
<organism evidence="1">
    <name type="scientific">Jonesiaceae bacterium BS-20</name>
    <dbReference type="NCBI Taxonomy" id="3120821"/>
    <lineage>
        <taxon>Bacteria</taxon>
        <taxon>Bacillati</taxon>
        <taxon>Actinomycetota</taxon>
        <taxon>Actinomycetes</taxon>
        <taxon>Micrococcales</taxon>
        <taxon>Jonesiaceae</taxon>
    </lineage>
</organism>
<dbReference type="InterPro" id="IPR013382">
    <property type="entry name" value="CRISPR-assoc_prot_Cse2"/>
</dbReference>
<accession>A0AAU7DWG5</accession>
<dbReference type="AlphaFoldDB" id="A0AAU7DWG5"/>
<dbReference type="Pfam" id="PF09485">
    <property type="entry name" value="CRISPR_Cse2"/>
    <property type="match status" value="1"/>
</dbReference>
<dbReference type="Gene3D" id="1.10.520.40">
    <property type="entry name" value="CRISPR-associated protein Cse2"/>
    <property type="match status" value="1"/>
</dbReference>
<name>A0AAU7DWG5_9MICO</name>
<protein>
    <submittedName>
        <fullName evidence="1">Type I-E CRISPR-associated protein Cse2/CasB</fullName>
    </submittedName>
</protein>
<proteinExistence type="predicted"/>
<gene>
    <name evidence="1" type="primary">casB</name>
    <name evidence="1" type="synonym">cse2</name>
    <name evidence="1" type="ORF">V5R04_15335</name>
</gene>
<dbReference type="NCBIfam" id="TIGR02548">
    <property type="entry name" value="casB_cse2"/>
    <property type="match status" value="1"/>
</dbReference>
<dbReference type="InterPro" id="IPR038287">
    <property type="entry name" value="Cse2_sf"/>
</dbReference>
<evidence type="ECO:0000313" key="1">
    <source>
        <dbReference type="EMBL" id="XBH21558.1"/>
    </source>
</evidence>
<reference evidence="1" key="1">
    <citation type="submission" date="2024-02" db="EMBL/GenBank/DDBJ databases">
        <title>Tomenella chthoni gen. nov. sp. nov., a member of the family Jonesiaceae isolated from bat guano.</title>
        <authorList>
            <person name="Miller S.L."/>
            <person name="King J."/>
            <person name="Sankaranarayanan K."/>
            <person name="Lawson P.A."/>
        </authorList>
    </citation>
    <scope>NUCLEOTIDE SEQUENCE</scope>
    <source>
        <strain evidence="1">BS-20</strain>
    </source>
</reference>